<dbReference type="Gene3D" id="3.90.960.10">
    <property type="entry name" value="YbaK/aminoacyl-tRNA synthetase-associated domain"/>
    <property type="match status" value="1"/>
</dbReference>
<evidence type="ECO:0000313" key="2">
    <source>
        <dbReference type="EMBL" id="CAE0374762.1"/>
    </source>
</evidence>
<dbReference type="AlphaFoldDB" id="A0A7S3NPU7"/>
<dbReference type="PANTHER" id="PTHR30411">
    <property type="entry name" value="CYTOPLASMIC PROTEIN"/>
    <property type="match status" value="1"/>
</dbReference>
<dbReference type="SUPFAM" id="SSF55826">
    <property type="entry name" value="YbaK/ProRS associated domain"/>
    <property type="match status" value="1"/>
</dbReference>
<dbReference type="EMBL" id="HBIJ01023540">
    <property type="protein sequence ID" value="CAE0374762.1"/>
    <property type="molecule type" value="Transcribed_RNA"/>
</dbReference>
<dbReference type="GO" id="GO:0002161">
    <property type="term" value="F:aminoacyl-tRNA deacylase activity"/>
    <property type="evidence" value="ECO:0007669"/>
    <property type="project" value="InterPro"/>
</dbReference>
<protein>
    <recommendedName>
        <fullName evidence="1">YbaK/aminoacyl-tRNA synthetase-associated domain-containing protein</fullName>
    </recommendedName>
</protein>
<feature type="domain" description="YbaK/aminoacyl-tRNA synthetase-associated" evidence="1">
    <location>
        <begin position="69"/>
        <end position="182"/>
    </location>
</feature>
<reference evidence="2" key="1">
    <citation type="submission" date="2021-01" db="EMBL/GenBank/DDBJ databases">
        <authorList>
            <person name="Corre E."/>
            <person name="Pelletier E."/>
            <person name="Niang G."/>
            <person name="Scheremetjew M."/>
            <person name="Finn R."/>
            <person name="Kale V."/>
            <person name="Holt S."/>
            <person name="Cochrane G."/>
            <person name="Meng A."/>
            <person name="Brown T."/>
            <person name="Cohen L."/>
        </authorList>
    </citation>
    <scope>NUCLEOTIDE SEQUENCE</scope>
    <source>
        <strain evidence="2">CCMP1510</strain>
    </source>
</reference>
<proteinExistence type="predicted"/>
<organism evidence="2">
    <name type="scientific">Aureoumbra lagunensis</name>
    <dbReference type="NCBI Taxonomy" id="44058"/>
    <lineage>
        <taxon>Eukaryota</taxon>
        <taxon>Sar</taxon>
        <taxon>Stramenopiles</taxon>
        <taxon>Ochrophyta</taxon>
        <taxon>Pelagophyceae</taxon>
        <taxon>Pelagomonadales</taxon>
        <taxon>Aureoumbra</taxon>
    </lineage>
</organism>
<name>A0A7S3NPU7_9STRA</name>
<sequence length="193" mass="21807">MILCQTRKFSILSIAAETVENDIVNRALYERLIDLFQKCQISYEELVHEATLTSEASVVARINGGWRETTLASGAKAMLMRRKKVNENESAFILCVLAANRKLDWKKLRKTIAKDLRLATEEEVFEVSRCLPGAVPPFGSQFFSEPPPITVMDDSLRDLELINFNCGLRTNSIRMSLATYLDLEQPKVVSFSS</sequence>
<dbReference type="InterPro" id="IPR007214">
    <property type="entry name" value="YbaK/aa-tRNA-synth-assoc-dom"/>
</dbReference>
<gene>
    <name evidence="2" type="ORF">ALAG00032_LOCUS15566</name>
</gene>
<dbReference type="PANTHER" id="PTHR30411:SF9">
    <property type="entry name" value="MULTIFUNCTIONAL SER_THR-TRNA DEACYLASE PROXP-Y"/>
    <property type="match status" value="1"/>
</dbReference>
<evidence type="ECO:0000259" key="1">
    <source>
        <dbReference type="Pfam" id="PF04073"/>
    </source>
</evidence>
<dbReference type="InterPro" id="IPR036754">
    <property type="entry name" value="YbaK/aa-tRNA-synt-asso_dom_sf"/>
</dbReference>
<dbReference type="Pfam" id="PF04073">
    <property type="entry name" value="tRNA_edit"/>
    <property type="match status" value="1"/>
</dbReference>
<accession>A0A7S3NPU7</accession>